<comment type="caution">
    <text evidence="1">The sequence shown here is derived from an EMBL/GenBank/DDBJ whole genome shotgun (WGS) entry which is preliminary data.</text>
</comment>
<protein>
    <submittedName>
        <fullName evidence="1">Uncharacterized protein</fullName>
    </submittedName>
</protein>
<reference evidence="1" key="1">
    <citation type="submission" date="2021-06" db="EMBL/GenBank/DDBJ databases">
        <title>Comparative genomics, transcriptomics and evolutionary studies reveal genomic signatures of adaptation to plant cell wall in hemibiotrophic fungi.</title>
        <authorList>
            <consortium name="DOE Joint Genome Institute"/>
            <person name="Baroncelli R."/>
            <person name="Diaz J.F."/>
            <person name="Benocci T."/>
            <person name="Peng M."/>
            <person name="Battaglia E."/>
            <person name="Haridas S."/>
            <person name="Andreopoulos W."/>
            <person name="Labutti K."/>
            <person name="Pangilinan J."/>
            <person name="Floch G.L."/>
            <person name="Makela M.R."/>
            <person name="Henrissat B."/>
            <person name="Grigoriev I.V."/>
            <person name="Crouch J.A."/>
            <person name="De Vries R.P."/>
            <person name="Sukno S.A."/>
            <person name="Thon M.R."/>
        </authorList>
    </citation>
    <scope>NUCLEOTIDE SEQUENCE</scope>
    <source>
        <strain evidence="1">CBS 102054</strain>
    </source>
</reference>
<evidence type="ECO:0000313" key="2">
    <source>
        <dbReference type="Proteomes" id="UP001243989"/>
    </source>
</evidence>
<accession>A0AAI9ZIV7</accession>
<name>A0AAI9ZIV7_9PEZI</name>
<evidence type="ECO:0000313" key="1">
    <source>
        <dbReference type="EMBL" id="KAK1625392.1"/>
    </source>
</evidence>
<dbReference type="EMBL" id="JAHMHQ010000020">
    <property type="protein sequence ID" value="KAK1625392.1"/>
    <property type="molecule type" value="Genomic_DNA"/>
</dbReference>
<gene>
    <name evidence="1" type="ORF">BDP81DRAFT_96163</name>
</gene>
<dbReference type="RefSeq" id="XP_060441387.1">
    <property type="nucleotide sequence ID" value="XM_060596532.1"/>
</dbReference>
<dbReference type="GeneID" id="85481394"/>
<sequence length="107" mass="12718">MPPFWCDPNPRYRLLPVTFQLSLTLPTSAIVIEGRPYLLPSATRERCRWWTQLRCSVTRLCLAYMRRCRKPDSNCWHRLRTAPPLCPNQVRQSHEDKIDRTTSVPFF</sequence>
<keyword evidence="2" id="KW-1185">Reference proteome</keyword>
<proteinExistence type="predicted"/>
<dbReference type="Proteomes" id="UP001243989">
    <property type="component" value="Unassembled WGS sequence"/>
</dbReference>
<dbReference type="AlphaFoldDB" id="A0AAI9ZIV7"/>
<organism evidence="1 2">
    <name type="scientific">Colletotrichum phormii</name>
    <dbReference type="NCBI Taxonomy" id="359342"/>
    <lineage>
        <taxon>Eukaryota</taxon>
        <taxon>Fungi</taxon>
        <taxon>Dikarya</taxon>
        <taxon>Ascomycota</taxon>
        <taxon>Pezizomycotina</taxon>
        <taxon>Sordariomycetes</taxon>
        <taxon>Hypocreomycetidae</taxon>
        <taxon>Glomerellales</taxon>
        <taxon>Glomerellaceae</taxon>
        <taxon>Colletotrichum</taxon>
        <taxon>Colletotrichum acutatum species complex</taxon>
    </lineage>
</organism>